<evidence type="ECO:0000313" key="2">
    <source>
        <dbReference type="EMBL" id="KTD65901.1"/>
    </source>
</evidence>
<dbReference type="SUPFAM" id="SSF55804">
    <property type="entry name" value="Phoshotransferase/anion transport protein"/>
    <property type="match status" value="1"/>
</dbReference>
<dbReference type="STRING" id="452.Lspi_0320"/>
<dbReference type="PATRIC" id="fig|452.5.peg.354"/>
<dbReference type="AlphaFoldDB" id="A0A0W0Z9V0"/>
<evidence type="ECO:0000259" key="1">
    <source>
        <dbReference type="PROSITE" id="PS51094"/>
    </source>
</evidence>
<dbReference type="Gene3D" id="3.40.930.10">
    <property type="entry name" value="Mannitol-specific EII, Chain A"/>
    <property type="match status" value="1"/>
</dbReference>
<dbReference type="Proteomes" id="UP000054877">
    <property type="component" value="Unassembled WGS sequence"/>
</dbReference>
<reference evidence="2 3" key="1">
    <citation type="submission" date="2015-11" db="EMBL/GenBank/DDBJ databases">
        <title>Genomic analysis of 38 Legionella species identifies large and diverse effector repertoires.</title>
        <authorList>
            <person name="Burstein D."/>
            <person name="Amaro F."/>
            <person name="Zusman T."/>
            <person name="Lifshitz Z."/>
            <person name="Cohen O."/>
            <person name="Gilbert J.A."/>
            <person name="Pupko T."/>
            <person name="Shuman H.A."/>
            <person name="Segal G."/>
        </authorList>
    </citation>
    <scope>NUCLEOTIDE SEQUENCE [LARGE SCALE GENOMIC DNA]</scope>
    <source>
        <strain evidence="2 3">Mt.St.Helens-9</strain>
    </source>
</reference>
<keyword evidence="2" id="KW-0808">Transferase</keyword>
<name>A0A0W0Z9V0_LEGSP</name>
<protein>
    <submittedName>
        <fullName evidence="2">Nitrogen regulatory protein</fullName>
        <ecNumber evidence="2">2.7.1.-</ecNumber>
    </submittedName>
</protein>
<dbReference type="EC" id="2.7.1.-" evidence="2"/>
<accession>A0A0W0Z9V0</accession>
<comment type="caution">
    <text evidence="2">The sequence shown here is derived from an EMBL/GenBank/DDBJ whole genome shotgun (WGS) entry which is preliminary data.</text>
</comment>
<dbReference type="RefSeq" id="WP_058482264.1">
    <property type="nucleotide sequence ID" value="NZ_CAAAII010000011.1"/>
</dbReference>
<evidence type="ECO:0000313" key="3">
    <source>
        <dbReference type="Proteomes" id="UP000054877"/>
    </source>
</evidence>
<dbReference type="PANTHER" id="PTHR47738">
    <property type="entry name" value="PTS SYSTEM FRUCTOSE-LIKE EIIA COMPONENT-RELATED"/>
    <property type="match status" value="1"/>
</dbReference>
<dbReference type="InterPro" id="IPR051541">
    <property type="entry name" value="PTS_SugarTrans_NitroReg"/>
</dbReference>
<dbReference type="Pfam" id="PF00359">
    <property type="entry name" value="PTS_EIIA_2"/>
    <property type="match status" value="1"/>
</dbReference>
<keyword evidence="3" id="KW-1185">Reference proteome</keyword>
<proteinExistence type="predicted"/>
<organism evidence="2 3">
    <name type="scientific">Legionella spiritensis</name>
    <dbReference type="NCBI Taxonomy" id="452"/>
    <lineage>
        <taxon>Bacteria</taxon>
        <taxon>Pseudomonadati</taxon>
        <taxon>Pseudomonadota</taxon>
        <taxon>Gammaproteobacteria</taxon>
        <taxon>Legionellales</taxon>
        <taxon>Legionellaceae</taxon>
        <taxon>Legionella</taxon>
    </lineage>
</organism>
<dbReference type="GO" id="GO:0030295">
    <property type="term" value="F:protein kinase activator activity"/>
    <property type="evidence" value="ECO:0007669"/>
    <property type="project" value="TreeGrafter"/>
</dbReference>
<feature type="domain" description="PTS EIIA type-2" evidence="1">
    <location>
        <begin position="5"/>
        <end position="149"/>
    </location>
</feature>
<dbReference type="PROSITE" id="PS51094">
    <property type="entry name" value="PTS_EIIA_TYPE_2"/>
    <property type="match status" value="1"/>
</dbReference>
<dbReference type="GO" id="GO:0016740">
    <property type="term" value="F:transferase activity"/>
    <property type="evidence" value="ECO:0007669"/>
    <property type="project" value="UniProtKB-KW"/>
</dbReference>
<dbReference type="PANTHER" id="PTHR47738:SF1">
    <property type="entry name" value="NITROGEN REGULATORY PROTEIN"/>
    <property type="match status" value="1"/>
</dbReference>
<dbReference type="CDD" id="cd00211">
    <property type="entry name" value="PTS_IIA_fru"/>
    <property type="match status" value="1"/>
</dbReference>
<dbReference type="OrthoDB" id="95460at2"/>
<sequence length="156" mass="17425">MHLRDYLSRNCVRIDRTSHSKTGVLLKISQMLAEDNDGLNVDELFEAYWRRETLGSTSIGCGVILPHVRCSKTKTAKTCVIRLIHPVDFGAEDKQPADLVVGLLIPETAPEQHLKILSAILKQVSCPVFRNACRQATSHDELYRILTEDITEPSAA</sequence>
<dbReference type="EMBL" id="LNYX01000004">
    <property type="protein sequence ID" value="KTD65901.1"/>
    <property type="molecule type" value="Genomic_DNA"/>
</dbReference>
<gene>
    <name evidence="2" type="primary">ptsN</name>
    <name evidence="2" type="ORF">Lspi_0320</name>
</gene>
<dbReference type="InterPro" id="IPR016152">
    <property type="entry name" value="PTrfase/Anion_transptr"/>
</dbReference>
<dbReference type="InterPro" id="IPR002178">
    <property type="entry name" value="PTS_EIIA_type-2_dom"/>
</dbReference>